<evidence type="ECO:0000313" key="1">
    <source>
        <dbReference type="EMBL" id="QHT70230.1"/>
    </source>
</evidence>
<gene>
    <name evidence="1" type="ORF">GXP67_28070</name>
</gene>
<dbReference type="AlphaFoldDB" id="A0A6C0GRW8"/>
<dbReference type="EMBL" id="CP048222">
    <property type="protein sequence ID" value="QHT70230.1"/>
    <property type="molecule type" value="Genomic_DNA"/>
</dbReference>
<dbReference type="RefSeq" id="WP_162446211.1">
    <property type="nucleotide sequence ID" value="NZ_CP048222.1"/>
</dbReference>
<keyword evidence="2" id="KW-1185">Reference proteome</keyword>
<sequence length="51" mass="6180">MTTVLNEGWKRGFYPEYEILLLNQRYQKINRLLIGGMTDRKESIKEWVYGK</sequence>
<dbReference type="Proteomes" id="UP000480178">
    <property type="component" value="Chromosome"/>
</dbReference>
<dbReference type="KEGG" id="rhoz:GXP67_28070"/>
<proteinExistence type="predicted"/>
<reference evidence="1 2" key="1">
    <citation type="submission" date="2020-01" db="EMBL/GenBank/DDBJ databases">
        <authorList>
            <person name="Kim M.K."/>
        </authorList>
    </citation>
    <scope>NUCLEOTIDE SEQUENCE [LARGE SCALE GENOMIC DNA]</scope>
    <source>
        <strain evidence="1 2">172606-1</strain>
    </source>
</reference>
<protein>
    <submittedName>
        <fullName evidence="1">Uncharacterized protein</fullName>
    </submittedName>
</protein>
<evidence type="ECO:0000313" key="2">
    <source>
        <dbReference type="Proteomes" id="UP000480178"/>
    </source>
</evidence>
<organism evidence="1 2">
    <name type="scientific">Rhodocytophaga rosea</name>
    <dbReference type="NCBI Taxonomy" id="2704465"/>
    <lineage>
        <taxon>Bacteria</taxon>
        <taxon>Pseudomonadati</taxon>
        <taxon>Bacteroidota</taxon>
        <taxon>Cytophagia</taxon>
        <taxon>Cytophagales</taxon>
        <taxon>Rhodocytophagaceae</taxon>
        <taxon>Rhodocytophaga</taxon>
    </lineage>
</organism>
<accession>A0A6C0GRW8</accession>
<name>A0A6C0GRW8_9BACT</name>